<feature type="transmembrane region" description="Helical" evidence="1">
    <location>
        <begin position="86"/>
        <end position="106"/>
    </location>
</feature>
<keyword evidence="6" id="KW-1185">Reference proteome</keyword>
<keyword evidence="1" id="KW-1133">Transmembrane helix</keyword>
<accession>A0AAW4MW48</accession>
<gene>
    <name evidence="3" type="ORF">KSV97_09450</name>
    <name evidence="4" type="ORF">KSW06_09295</name>
</gene>
<protein>
    <submittedName>
        <fullName evidence="3">Zinc-ribbon domain-containing protein</fullName>
    </submittedName>
</protein>
<sequence length="114" mass="12950">MYCTRCGKELEAGTKFCPNCGEPVRLENRTDYTNMEDYASSNGYTSPYYEEDRASVGLCIISFLFPFMGVIFFFMKRRTTPNKAKACLITGIVSFVLNFIATYALLLNTGIRIF</sequence>
<keyword evidence="1" id="KW-0812">Transmembrane</keyword>
<dbReference type="AlphaFoldDB" id="A0AAW4MW48"/>
<dbReference type="GeneID" id="301323100"/>
<proteinExistence type="predicted"/>
<name>A0AAW4MW48_9FIRM</name>
<dbReference type="RefSeq" id="WP_129981202.1">
    <property type="nucleotide sequence ID" value="NZ_JAHOEB010000075.1"/>
</dbReference>
<evidence type="ECO:0000313" key="5">
    <source>
        <dbReference type="Proteomes" id="UP001196408"/>
    </source>
</evidence>
<dbReference type="EMBL" id="JAHOEL010000073">
    <property type="protein sequence ID" value="MBV3393438.1"/>
    <property type="molecule type" value="Genomic_DNA"/>
</dbReference>
<dbReference type="EMBL" id="JAHOEF010000075">
    <property type="protein sequence ID" value="MBV3383430.1"/>
    <property type="molecule type" value="Genomic_DNA"/>
</dbReference>
<dbReference type="Pfam" id="PF13240">
    <property type="entry name" value="Zn_Ribbon_1"/>
    <property type="match status" value="1"/>
</dbReference>
<reference evidence="3 6" key="1">
    <citation type="submission" date="2021-06" db="EMBL/GenBank/DDBJ databases">
        <title>Collection of gut derived symbiotic bacterial strains cultured from healthy donors.</title>
        <authorList>
            <person name="Lin H."/>
            <person name="Littmann E."/>
            <person name="Pamer E.G."/>
        </authorList>
    </citation>
    <scope>NUCLEOTIDE SEQUENCE</scope>
    <source>
        <strain evidence="4 6">MSK.21.70</strain>
        <strain evidence="3">MSK.21.82</strain>
    </source>
</reference>
<evidence type="ECO:0000313" key="4">
    <source>
        <dbReference type="EMBL" id="MBV3393438.1"/>
    </source>
</evidence>
<feature type="transmembrane region" description="Helical" evidence="1">
    <location>
        <begin position="54"/>
        <end position="74"/>
    </location>
</feature>
<dbReference type="Proteomes" id="UP001197492">
    <property type="component" value="Unassembled WGS sequence"/>
</dbReference>
<evidence type="ECO:0000313" key="3">
    <source>
        <dbReference type="EMBL" id="MBV3383430.1"/>
    </source>
</evidence>
<organism evidence="3 5">
    <name type="scientific">Catenibacterium mitsuokai</name>
    <dbReference type="NCBI Taxonomy" id="100886"/>
    <lineage>
        <taxon>Bacteria</taxon>
        <taxon>Bacillati</taxon>
        <taxon>Bacillota</taxon>
        <taxon>Erysipelotrichia</taxon>
        <taxon>Erysipelotrichales</taxon>
        <taxon>Coprobacillaceae</taxon>
        <taxon>Catenibacterium</taxon>
    </lineage>
</organism>
<dbReference type="Proteomes" id="UP001196408">
    <property type="component" value="Unassembled WGS sequence"/>
</dbReference>
<evidence type="ECO:0000256" key="1">
    <source>
        <dbReference type="SAM" id="Phobius"/>
    </source>
</evidence>
<dbReference type="InterPro" id="IPR026870">
    <property type="entry name" value="Zinc_ribbon_dom"/>
</dbReference>
<evidence type="ECO:0000313" key="6">
    <source>
        <dbReference type="Proteomes" id="UP001197492"/>
    </source>
</evidence>
<comment type="caution">
    <text evidence="3">The sequence shown here is derived from an EMBL/GenBank/DDBJ whole genome shotgun (WGS) entry which is preliminary data.</text>
</comment>
<keyword evidence="1" id="KW-0472">Membrane</keyword>
<feature type="domain" description="Zinc-ribbon" evidence="2">
    <location>
        <begin position="2"/>
        <end position="24"/>
    </location>
</feature>
<evidence type="ECO:0000259" key="2">
    <source>
        <dbReference type="Pfam" id="PF13240"/>
    </source>
</evidence>